<dbReference type="InterPro" id="IPR025668">
    <property type="entry name" value="Tnp_DDE_dom"/>
</dbReference>
<name>A0A2M7S438_9BACT</name>
<dbReference type="Pfam" id="PF13701">
    <property type="entry name" value="DDE_Tnp_1_4"/>
    <property type="match status" value="1"/>
</dbReference>
<gene>
    <name evidence="2" type="ORF">COY52_12955</name>
</gene>
<proteinExistence type="predicted"/>
<protein>
    <recommendedName>
        <fullName evidence="1">Transposase DDE domain-containing protein</fullName>
    </recommendedName>
</protein>
<dbReference type="AlphaFoldDB" id="A0A2M7S438"/>
<evidence type="ECO:0000313" key="2">
    <source>
        <dbReference type="EMBL" id="PIZ14300.1"/>
    </source>
</evidence>
<feature type="domain" description="Transposase DDE" evidence="1">
    <location>
        <begin position="6"/>
        <end position="435"/>
    </location>
</feature>
<evidence type="ECO:0000313" key="3">
    <source>
        <dbReference type="Proteomes" id="UP000229307"/>
    </source>
</evidence>
<dbReference type="InterPro" id="IPR047960">
    <property type="entry name" value="Transpos_IS1380"/>
</dbReference>
<dbReference type="EMBL" id="PFMR01000362">
    <property type="protein sequence ID" value="PIZ14300.1"/>
    <property type="molecule type" value="Genomic_DNA"/>
</dbReference>
<evidence type="ECO:0000259" key="1">
    <source>
        <dbReference type="Pfam" id="PF13701"/>
    </source>
</evidence>
<comment type="caution">
    <text evidence="2">The sequence shown here is derived from an EMBL/GenBank/DDBJ whole genome shotgun (WGS) entry which is preliminary data.</text>
</comment>
<sequence length="443" mass="52433">MTKGIKNIQFSFGESNLTHFGGLFLIHSFCKKLRLKPYLQMHVKLRQRNQEYQTAEFIMLLLYAAILGLGRIENIQSLQINGVFKKIMGIKKIPDPTAMRRFLYRLTPSAIRQIVRVHNLIQKKIFLTLHTKTSVTFDIDGTVLTVYGKQQRAKVGYNPKKRGRKSYCLMLCFESNREFWYGSLRPGNISQVRVSPGIIKKCLAKLPYPIYRVRIRGDSAFYSHTLIEDSLEKERIGYVIEARIKGQMWDYVERTRYNRYKGDWETAEFYYQPQRCNRSHRFVVQRRPLPEDPEERLQLKLFERKDYGYRVCITNLKLKPGKIWDFYSQRSQGAEQNIKELKMNYPLAKIPTKNYVANVAYFQILLFAFNIINWFKWLCLPEEYHYVTLKTVREQLLSIPARLTKTGNRNALRFPVGYQYQNLFNSAIENIQQLSKNTEFAKN</sequence>
<reference evidence="3" key="1">
    <citation type="submission" date="2017-09" db="EMBL/GenBank/DDBJ databases">
        <title>Depth-based differentiation of microbial function through sediment-hosted aquifers and enrichment of novel symbionts in the deep terrestrial subsurface.</title>
        <authorList>
            <person name="Probst A.J."/>
            <person name="Ladd B."/>
            <person name="Jarett J.K."/>
            <person name="Geller-Mcgrath D.E."/>
            <person name="Sieber C.M.K."/>
            <person name="Emerson J.B."/>
            <person name="Anantharaman K."/>
            <person name="Thomas B.C."/>
            <person name="Malmstrom R."/>
            <person name="Stieglmeier M."/>
            <person name="Klingl A."/>
            <person name="Woyke T."/>
            <person name="Ryan C.M."/>
            <person name="Banfield J.F."/>
        </authorList>
    </citation>
    <scope>NUCLEOTIDE SEQUENCE [LARGE SCALE GENOMIC DNA]</scope>
</reference>
<accession>A0A2M7S438</accession>
<organism evidence="2 3">
    <name type="scientific">Candidatus Desantisbacteria bacterium CG_4_10_14_0_8_um_filter_48_22</name>
    <dbReference type="NCBI Taxonomy" id="1974543"/>
    <lineage>
        <taxon>Bacteria</taxon>
        <taxon>Candidatus Desantisiibacteriota</taxon>
    </lineage>
</organism>
<dbReference type="Proteomes" id="UP000229307">
    <property type="component" value="Unassembled WGS sequence"/>
</dbReference>
<dbReference type="NCBIfam" id="NF033539">
    <property type="entry name" value="transpos_IS1380"/>
    <property type="match status" value="1"/>
</dbReference>